<dbReference type="SUPFAM" id="SSF63433">
    <property type="entry name" value="Fumarylacetoacetate hydrolase, FAH, N-terminal domain"/>
    <property type="match status" value="1"/>
</dbReference>
<dbReference type="FunCoup" id="F2U102">
    <property type="interactions" value="264"/>
</dbReference>
<dbReference type="InParanoid" id="F2U102"/>
<evidence type="ECO:0000256" key="1">
    <source>
        <dbReference type="ARBA" id="ARBA00004782"/>
    </source>
</evidence>
<dbReference type="GO" id="GO:0046872">
    <property type="term" value="F:metal ion binding"/>
    <property type="evidence" value="ECO:0007669"/>
    <property type="project" value="UniProtKB-UniRule"/>
</dbReference>
<dbReference type="AlphaFoldDB" id="F2U102"/>
<dbReference type="STRING" id="946362.F2U102"/>
<dbReference type="Pfam" id="PF09298">
    <property type="entry name" value="FAA_hydrolase_N"/>
    <property type="match status" value="1"/>
</dbReference>
<feature type="binding site" evidence="12">
    <location>
        <position position="127"/>
    </location>
    <ligand>
        <name>Ca(2+)</name>
        <dbReference type="ChEBI" id="CHEBI:29108"/>
    </ligand>
</feature>
<keyword evidence="6 12" id="KW-0106">Calcium</keyword>
<dbReference type="InterPro" id="IPR011234">
    <property type="entry name" value="Fumarylacetoacetase-like_C"/>
</dbReference>
<dbReference type="GO" id="GO:0006559">
    <property type="term" value="P:L-phenylalanine catabolic process"/>
    <property type="evidence" value="ECO:0007669"/>
    <property type="project" value="UniProtKB-UniRule"/>
</dbReference>
<dbReference type="Proteomes" id="UP000007799">
    <property type="component" value="Unassembled WGS sequence"/>
</dbReference>
<evidence type="ECO:0000313" key="16">
    <source>
        <dbReference type="EMBL" id="EGD80576.1"/>
    </source>
</evidence>
<feature type="active site" description="Proton acceptor" evidence="10">
    <location>
        <position position="134"/>
    </location>
</feature>
<organism evidence="17">
    <name type="scientific">Salpingoeca rosetta (strain ATCC 50818 / BSB-021)</name>
    <dbReference type="NCBI Taxonomy" id="946362"/>
    <lineage>
        <taxon>Eukaryota</taxon>
        <taxon>Choanoflagellata</taxon>
        <taxon>Craspedida</taxon>
        <taxon>Salpingoecidae</taxon>
        <taxon>Salpingoeca</taxon>
    </lineage>
</organism>
<evidence type="ECO:0000256" key="6">
    <source>
        <dbReference type="ARBA" id="ARBA00022837"/>
    </source>
</evidence>
<dbReference type="InterPro" id="IPR005959">
    <property type="entry name" value="Fumarylacetoacetase"/>
</dbReference>
<dbReference type="eggNOG" id="KOG2843">
    <property type="taxonomic scope" value="Eukaryota"/>
</dbReference>
<feature type="domain" description="Fumarylacetoacetase-like C-terminal" evidence="14">
    <location>
        <begin position="126"/>
        <end position="398"/>
    </location>
</feature>
<evidence type="ECO:0000256" key="8">
    <source>
        <dbReference type="ARBA" id="ARBA00022878"/>
    </source>
</evidence>
<keyword evidence="7 12" id="KW-0460">Magnesium</keyword>
<comment type="cofactor">
    <cofactor evidence="13">
        <name>Mg(2+)</name>
        <dbReference type="ChEBI" id="CHEBI:18420"/>
    </cofactor>
    <cofactor evidence="13">
        <name>Ca(2+)</name>
        <dbReference type="ChEBI" id="CHEBI:29108"/>
    </cofactor>
</comment>
<dbReference type="Gene3D" id="3.90.850.10">
    <property type="entry name" value="Fumarylacetoacetase-like, C-terminal domain"/>
    <property type="match status" value="2"/>
</dbReference>
<comment type="similarity">
    <text evidence="2 13">Belongs to the FAH family.</text>
</comment>
<proteinExistence type="inferred from homology"/>
<dbReference type="InterPro" id="IPR036462">
    <property type="entry name" value="Fumarylacetoacetase_N_sf"/>
</dbReference>
<evidence type="ECO:0000259" key="14">
    <source>
        <dbReference type="Pfam" id="PF01557"/>
    </source>
</evidence>
<reference evidence="16" key="1">
    <citation type="submission" date="2009-08" db="EMBL/GenBank/DDBJ databases">
        <title>Annotation of Salpingoeca rosetta.</title>
        <authorList>
            <consortium name="The Broad Institute Genome Sequencing Platform"/>
            <person name="Russ C."/>
            <person name="Cuomo C."/>
            <person name="Burger G."/>
            <person name="Gray M.W."/>
            <person name="Holland P.W.H."/>
            <person name="King N."/>
            <person name="Lang F.B.F."/>
            <person name="Roger A.J."/>
            <person name="Ruiz-Trillo I."/>
            <person name="Young S.K."/>
            <person name="Zeng Q."/>
            <person name="Gargeya S."/>
            <person name="Alvarado L."/>
            <person name="Berlin A."/>
            <person name="Chapman S.B."/>
            <person name="Chen Z."/>
            <person name="Freedman E."/>
            <person name="Gellesch M."/>
            <person name="Goldberg J."/>
            <person name="Griggs A."/>
            <person name="Gujja S."/>
            <person name="Heilman E."/>
            <person name="Heiman D."/>
            <person name="Howarth C."/>
            <person name="Mehta T."/>
            <person name="Neiman D."/>
            <person name="Pearson M."/>
            <person name="Roberts A."/>
            <person name="Saif S."/>
            <person name="Shea T."/>
            <person name="Shenoy N."/>
            <person name="Sisk P."/>
            <person name="Stolte C."/>
            <person name="Sykes S."/>
            <person name="White J."/>
            <person name="Yandava C."/>
            <person name="Haas B."/>
            <person name="Nusbaum C."/>
            <person name="Birren B."/>
        </authorList>
    </citation>
    <scope>NUCLEOTIDE SEQUENCE [LARGE SCALE GENOMIC DNA]</scope>
    <source>
        <strain evidence="16">ATCC 50818</strain>
    </source>
</reference>
<evidence type="ECO:0000256" key="10">
    <source>
        <dbReference type="PIRSR" id="PIRSR605959-1"/>
    </source>
</evidence>
<dbReference type="PANTHER" id="PTHR43069:SF2">
    <property type="entry name" value="FUMARYLACETOACETASE"/>
    <property type="match status" value="1"/>
</dbReference>
<dbReference type="EC" id="3.7.1.2" evidence="3 13"/>
<dbReference type="PANTHER" id="PTHR43069">
    <property type="entry name" value="FUMARYLACETOACETASE"/>
    <property type="match status" value="1"/>
</dbReference>
<dbReference type="RefSeq" id="XP_004997137.1">
    <property type="nucleotide sequence ID" value="XM_004997080.1"/>
</dbReference>
<feature type="binding site" evidence="11">
    <location>
        <position position="143"/>
    </location>
    <ligand>
        <name>substrate</name>
    </ligand>
</feature>
<dbReference type="InterPro" id="IPR015377">
    <property type="entry name" value="Fumarylacetoacetase_N"/>
</dbReference>
<dbReference type="SUPFAM" id="SSF56529">
    <property type="entry name" value="FAH"/>
    <property type="match status" value="2"/>
</dbReference>
<keyword evidence="8 13" id="KW-0828">Tyrosine catabolism</keyword>
<evidence type="ECO:0000313" key="17">
    <source>
        <dbReference type="Proteomes" id="UP000007799"/>
    </source>
</evidence>
<dbReference type="Gene3D" id="2.30.30.230">
    <property type="entry name" value="Fumarylacetoacetase, N-terminal domain"/>
    <property type="match status" value="1"/>
</dbReference>
<dbReference type="GeneID" id="16077732"/>
<gene>
    <name evidence="16" type="ORF">PTSG_01168</name>
</gene>
<evidence type="ECO:0000256" key="12">
    <source>
        <dbReference type="PIRSR" id="PIRSR605959-3"/>
    </source>
</evidence>
<dbReference type="GO" id="GO:1902000">
    <property type="term" value="P:homogentisate catabolic process"/>
    <property type="evidence" value="ECO:0007669"/>
    <property type="project" value="TreeGrafter"/>
</dbReference>
<comment type="catalytic activity">
    <reaction evidence="13">
        <text>4-fumarylacetoacetate + H2O = acetoacetate + fumarate + H(+)</text>
        <dbReference type="Rhea" id="RHEA:10244"/>
        <dbReference type="ChEBI" id="CHEBI:13705"/>
        <dbReference type="ChEBI" id="CHEBI:15377"/>
        <dbReference type="ChEBI" id="CHEBI:15378"/>
        <dbReference type="ChEBI" id="CHEBI:18034"/>
        <dbReference type="ChEBI" id="CHEBI:29806"/>
        <dbReference type="EC" id="3.7.1.2"/>
    </reaction>
</comment>
<dbReference type="InterPro" id="IPR036663">
    <property type="entry name" value="Fumarylacetoacetase_C_sf"/>
</dbReference>
<comment type="pathway">
    <text evidence="1 13">Amino-acid degradation; L-phenylalanine degradation; acetoacetate and fumarate from L-phenylalanine: step 6/6.</text>
</comment>
<dbReference type="FunFam" id="2.30.30.230:FF:000001">
    <property type="entry name" value="Fumarylacetoacetase"/>
    <property type="match status" value="1"/>
</dbReference>
<evidence type="ECO:0000256" key="5">
    <source>
        <dbReference type="ARBA" id="ARBA00022801"/>
    </source>
</evidence>
<name>F2U102_SALR5</name>
<feature type="binding site" evidence="11">
    <location>
        <position position="129"/>
    </location>
    <ligand>
        <name>substrate</name>
    </ligand>
</feature>
<evidence type="ECO:0000256" key="3">
    <source>
        <dbReference type="ARBA" id="ARBA00012094"/>
    </source>
</evidence>
<dbReference type="UniPathway" id="UPA00139">
    <property type="reaction ID" value="UER00341"/>
</dbReference>
<dbReference type="OrthoDB" id="9971669at2759"/>
<evidence type="ECO:0000256" key="7">
    <source>
        <dbReference type="ARBA" id="ARBA00022842"/>
    </source>
</evidence>
<dbReference type="KEGG" id="sre:PTSG_01168"/>
<evidence type="ECO:0000256" key="13">
    <source>
        <dbReference type="RuleBase" id="RU366008"/>
    </source>
</evidence>
<dbReference type="EMBL" id="GL832958">
    <property type="protein sequence ID" value="EGD80576.1"/>
    <property type="molecule type" value="Genomic_DNA"/>
</dbReference>
<keyword evidence="9 13" id="KW-0585">Phenylalanine catabolism</keyword>
<feature type="binding site" evidence="12">
    <location>
        <position position="253"/>
    </location>
    <ligand>
        <name>Mg(2+)</name>
        <dbReference type="ChEBI" id="CHEBI:18420"/>
    </ligand>
</feature>
<evidence type="ECO:0000256" key="2">
    <source>
        <dbReference type="ARBA" id="ARBA00010211"/>
    </source>
</evidence>
<keyword evidence="5 13" id="KW-0378">Hydrolase</keyword>
<keyword evidence="17" id="KW-1185">Reference proteome</keyword>
<evidence type="ECO:0000256" key="11">
    <source>
        <dbReference type="PIRSR" id="PIRSR605959-2"/>
    </source>
</evidence>
<feature type="binding site" evidence="11">
    <location>
        <position position="345"/>
    </location>
    <ligand>
        <name>substrate</name>
    </ligand>
</feature>
<protein>
    <recommendedName>
        <fullName evidence="3 13">Fumarylacetoacetase</fullName>
        <ecNumber evidence="3 13">3.7.1.2</ecNumber>
    </recommendedName>
    <alternativeName>
        <fullName evidence="13">Fumarylacetoacetate hydrolase</fullName>
    </alternativeName>
</protein>
<dbReference type="OMA" id="YWTAAQQ"/>
<sequence length="415" mass="44824">MKSFIEVSPDSDFPIQNLPYGVFSKPGDETRRIGVAIGDQVLDLSAIRHLFTGPILSSQQDVFAKPSLNALMALGRPAWTEARETIQKLLSADEPTLRDNQELRAAALVPQADVTMHLPAEVGDYTDFYSSREHASNLGSMFRDPSNPLLPNWLHIPVGYHGRASSVVISGTPLHRPCGQTRPNNGPVLACCHNRCALTGSVECGQGNVLQGMLVWLAMTSHVALESGRLSTTLCREKVPPSHGALHGVYCHSHRHPALSTLDAVVPPSVVVVASEPAPLPYLKHDDPYSFDIKLSVKIVPEGGSGKVVANTNFKHMYWTMKQQLAHHTITGCNVRPGDLMGSGTISGTDPSAYGSMIELSWKGTKELDVGDGEKRKFLKDGDTVVLAGHCQGDGYRVGFGQCSGKVLPARVRVD</sequence>
<evidence type="ECO:0000256" key="4">
    <source>
        <dbReference type="ARBA" id="ARBA00022723"/>
    </source>
</evidence>
<evidence type="ECO:0000259" key="15">
    <source>
        <dbReference type="Pfam" id="PF09298"/>
    </source>
</evidence>
<feature type="domain" description="Fumarylacetoacetase N-terminal" evidence="15">
    <location>
        <begin position="16"/>
        <end position="119"/>
    </location>
</feature>
<dbReference type="Pfam" id="PF01557">
    <property type="entry name" value="FAA_hydrolase"/>
    <property type="match status" value="1"/>
</dbReference>
<keyword evidence="4 12" id="KW-0479">Metal-binding</keyword>
<dbReference type="GO" id="GO:0006572">
    <property type="term" value="P:L-tyrosine catabolic process"/>
    <property type="evidence" value="ECO:0007669"/>
    <property type="project" value="UniProtKB-UniRule"/>
</dbReference>
<accession>F2U102</accession>
<dbReference type="GO" id="GO:0004334">
    <property type="term" value="F:fumarylacetoacetase activity"/>
    <property type="evidence" value="ECO:0007669"/>
    <property type="project" value="UniProtKB-UniRule"/>
</dbReference>
<evidence type="ECO:0000256" key="9">
    <source>
        <dbReference type="ARBA" id="ARBA00023232"/>
    </source>
</evidence>